<feature type="compositionally biased region" description="Basic and acidic residues" evidence="1">
    <location>
        <begin position="171"/>
        <end position="187"/>
    </location>
</feature>
<accession>M2XGG7</accession>
<feature type="compositionally biased region" description="Basic and acidic residues" evidence="1">
    <location>
        <begin position="324"/>
        <end position="333"/>
    </location>
</feature>
<keyword evidence="3" id="KW-1185">Reference proteome</keyword>
<evidence type="ECO:0000313" key="2">
    <source>
        <dbReference type="EMBL" id="EME38166.1"/>
    </source>
</evidence>
<evidence type="ECO:0000313" key="3">
    <source>
        <dbReference type="Proteomes" id="UP000016933"/>
    </source>
</evidence>
<feature type="compositionally biased region" description="Polar residues" evidence="1">
    <location>
        <begin position="17"/>
        <end position="30"/>
    </location>
</feature>
<dbReference type="Proteomes" id="UP000016933">
    <property type="component" value="Unassembled WGS sequence"/>
</dbReference>
<gene>
    <name evidence="2" type="ORF">DOTSEDRAFT_57679</name>
</gene>
<evidence type="ECO:0000256" key="1">
    <source>
        <dbReference type="SAM" id="MobiDB-lite"/>
    </source>
</evidence>
<feature type="region of interest" description="Disordered" evidence="1">
    <location>
        <begin position="168"/>
        <end position="192"/>
    </location>
</feature>
<feature type="compositionally biased region" description="Acidic residues" evidence="1">
    <location>
        <begin position="346"/>
        <end position="358"/>
    </location>
</feature>
<feature type="region of interest" description="Disordered" evidence="1">
    <location>
        <begin position="380"/>
        <end position="452"/>
    </location>
</feature>
<feature type="region of interest" description="Disordered" evidence="1">
    <location>
        <begin position="324"/>
        <end position="366"/>
    </location>
</feature>
<dbReference type="CDD" id="cd00024">
    <property type="entry name" value="CD_CSD"/>
    <property type="match status" value="1"/>
</dbReference>
<feature type="region of interest" description="Disordered" evidence="1">
    <location>
        <begin position="1"/>
        <end position="36"/>
    </location>
</feature>
<dbReference type="EMBL" id="KB446548">
    <property type="protein sequence ID" value="EME38166.1"/>
    <property type="molecule type" value="Genomic_DNA"/>
</dbReference>
<reference evidence="3" key="1">
    <citation type="journal article" date="2012" name="PLoS Genet.">
        <title>The genomes of the fungal plant pathogens Cladosporium fulvum and Dothistroma septosporum reveal adaptation to different hosts and lifestyles but also signatures of common ancestry.</title>
        <authorList>
            <person name="de Wit P.J.G.M."/>
            <person name="van der Burgt A."/>
            <person name="Oekmen B."/>
            <person name="Stergiopoulos I."/>
            <person name="Abd-Elsalam K.A."/>
            <person name="Aerts A.L."/>
            <person name="Bahkali A.H."/>
            <person name="Beenen H.G."/>
            <person name="Chettri P."/>
            <person name="Cox M.P."/>
            <person name="Datema E."/>
            <person name="de Vries R.P."/>
            <person name="Dhillon B."/>
            <person name="Ganley A.R."/>
            <person name="Griffiths S.A."/>
            <person name="Guo Y."/>
            <person name="Hamelin R.C."/>
            <person name="Henrissat B."/>
            <person name="Kabir M.S."/>
            <person name="Jashni M.K."/>
            <person name="Kema G."/>
            <person name="Klaubauf S."/>
            <person name="Lapidus A."/>
            <person name="Levasseur A."/>
            <person name="Lindquist E."/>
            <person name="Mehrabi R."/>
            <person name="Ohm R.A."/>
            <person name="Owen T.J."/>
            <person name="Salamov A."/>
            <person name="Schwelm A."/>
            <person name="Schijlen E."/>
            <person name="Sun H."/>
            <person name="van den Burg H.A."/>
            <person name="van Ham R.C.H.J."/>
            <person name="Zhang S."/>
            <person name="Goodwin S.B."/>
            <person name="Grigoriev I.V."/>
            <person name="Collemare J."/>
            <person name="Bradshaw R.E."/>
        </authorList>
    </citation>
    <scope>NUCLEOTIDE SEQUENCE [LARGE SCALE GENOMIC DNA]</scope>
    <source>
        <strain evidence="3">NZE10 / CBS 128990</strain>
    </source>
</reference>
<dbReference type="AlphaFoldDB" id="M2XGG7"/>
<dbReference type="eggNOG" id="ENOG502T7WT">
    <property type="taxonomic scope" value="Eukaryota"/>
</dbReference>
<proteinExistence type="predicted"/>
<name>M2XGG7_DOTSN</name>
<dbReference type="OrthoDB" id="3650962at2759"/>
<feature type="compositionally biased region" description="Basic and acidic residues" evidence="1">
    <location>
        <begin position="438"/>
        <end position="452"/>
    </location>
</feature>
<reference evidence="2 3" key="2">
    <citation type="journal article" date="2012" name="PLoS Pathog.">
        <title>Diverse lifestyles and strategies of plant pathogenesis encoded in the genomes of eighteen Dothideomycetes fungi.</title>
        <authorList>
            <person name="Ohm R.A."/>
            <person name="Feau N."/>
            <person name="Henrissat B."/>
            <person name="Schoch C.L."/>
            <person name="Horwitz B.A."/>
            <person name="Barry K.W."/>
            <person name="Condon B.J."/>
            <person name="Copeland A.C."/>
            <person name="Dhillon B."/>
            <person name="Glaser F."/>
            <person name="Hesse C.N."/>
            <person name="Kosti I."/>
            <person name="LaButti K."/>
            <person name="Lindquist E.A."/>
            <person name="Lucas S."/>
            <person name="Salamov A.A."/>
            <person name="Bradshaw R.E."/>
            <person name="Ciuffetti L."/>
            <person name="Hamelin R.C."/>
            <person name="Kema G.H.J."/>
            <person name="Lawrence C."/>
            <person name="Scott J.A."/>
            <person name="Spatafora J.W."/>
            <person name="Turgeon B.G."/>
            <person name="de Wit P.J.G.M."/>
            <person name="Zhong S."/>
            <person name="Goodwin S.B."/>
            <person name="Grigoriev I.V."/>
        </authorList>
    </citation>
    <scope>NUCLEOTIDE SEQUENCE [LARGE SCALE GENOMIC DNA]</scope>
    <source>
        <strain evidence="3">NZE10 / CBS 128990</strain>
    </source>
</reference>
<dbReference type="HOGENOM" id="CLU_471736_0_0_1"/>
<dbReference type="Pfam" id="PF12511">
    <property type="entry name" value="DUF3716"/>
    <property type="match status" value="1"/>
</dbReference>
<dbReference type="InterPro" id="IPR022190">
    <property type="entry name" value="DUF3716"/>
</dbReference>
<sequence>MNPAAETATSVHPGRRTSLTSIRPTPSASNDRLRPQELEDRDWEVVQVVGKRSIQGVVEYLVRWAATTHPAAVLRHGESGNVTVVVNGQDFAVCQFSTGAPNYATGEQQRIVEWKESYHALWELADAIRLVRKYEQTHPQTYGTSDKDLKRSRKDRTLQHPSWEFSMKLSTAHDQESRPDPRRRTDIVEPNFVPKPDGDYTASFLAWQRREITSGQCPIPTAAQYLNRPLRQHLRFNDVYFGETGHSYNAGTEGKLRALYVHVVGFSHRIKCTNCQKLSTPFAKCVSLGSDFNGACTCCQFLNKGQECSYHHHYRELFKDKMRREHRGQRGADSESAQLKQHTDHNEDEYNSSDDEDSGYGGSSPLRDIVLVLTDGDAARPLDKGKAPARVNSEAAQGSGEGGSNSTQETALTGSQEFPATAPGTDHSTRRTKRRKVTKAETSEDSPWHEASIHPGSCGHPWQICRHPTIGCVLPPTEDGSLHPPSVVFNNQRFVSGEATIDEVRYIISRGNCQNTNMLEKAWQDGLSETRECGEEGELCKEEFLSHFFVDWLNTLVKAACPTSSVRWGEVIDLTLEN</sequence>
<protein>
    <submittedName>
        <fullName evidence="2">Uncharacterized protein</fullName>
    </submittedName>
</protein>
<organism evidence="2 3">
    <name type="scientific">Dothistroma septosporum (strain NZE10 / CBS 128990)</name>
    <name type="common">Red band needle blight fungus</name>
    <name type="synonym">Mycosphaerella pini</name>
    <dbReference type="NCBI Taxonomy" id="675120"/>
    <lineage>
        <taxon>Eukaryota</taxon>
        <taxon>Fungi</taxon>
        <taxon>Dikarya</taxon>
        <taxon>Ascomycota</taxon>
        <taxon>Pezizomycotina</taxon>
        <taxon>Dothideomycetes</taxon>
        <taxon>Dothideomycetidae</taxon>
        <taxon>Mycosphaerellales</taxon>
        <taxon>Mycosphaerellaceae</taxon>
        <taxon>Dothistroma</taxon>
    </lineage>
</organism>
<dbReference type="OMA" id="QQRIVEW"/>
<feature type="compositionally biased region" description="Polar residues" evidence="1">
    <location>
        <begin position="407"/>
        <end position="418"/>
    </location>
</feature>